<feature type="chain" id="PRO_5038635989" evidence="10">
    <location>
        <begin position="25"/>
        <end position="447"/>
    </location>
</feature>
<evidence type="ECO:0000256" key="4">
    <source>
        <dbReference type="ARBA" id="ARBA00022475"/>
    </source>
</evidence>
<dbReference type="GO" id="GO:0015031">
    <property type="term" value="P:protein transport"/>
    <property type="evidence" value="ECO:0007669"/>
    <property type="project" value="UniProtKB-KW"/>
</dbReference>
<keyword evidence="7" id="KW-0653">Protein transport</keyword>
<dbReference type="InterPro" id="IPR051045">
    <property type="entry name" value="TonB-dependent_transducer"/>
</dbReference>
<dbReference type="Proteomes" id="UP000886881">
    <property type="component" value="Unassembled WGS sequence"/>
</dbReference>
<dbReference type="InterPro" id="IPR006260">
    <property type="entry name" value="TonB/TolA_C"/>
</dbReference>
<evidence type="ECO:0000256" key="10">
    <source>
        <dbReference type="SAM" id="SignalP"/>
    </source>
</evidence>
<evidence type="ECO:0000256" key="1">
    <source>
        <dbReference type="ARBA" id="ARBA00004383"/>
    </source>
</evidence>
<keyword evidence="3" id="KW-0813">Transport</keyword>
<dbReference type="NCBIfam" id="TIGR01352">
    <property type="entry name" value="tonB_Cterm"/>
    <property type="match status" value="1"/>
</dbReference>
<keyword evidence="6" id="KW-0812">Transmembrane</keyword>
<keyword evidence="10" id="KW-0732">Signal</keyword>
<dbReference type="Pfam" id="PF04389">
    <property type="entry name" value="Peptidase_M28"/>
    <property type="match status" value="1"/>
</dbReference>
<keyword evidence="9" id="KW-0472">Membrane</keyword>
<evidence type="ECO:0000259" key="11">
    <source>
        <dbReference type="PROSITE" id="PS52015"/>
    </source>
</evidence>
<dbReference type="SUPFAM" id="SSF53187">
    <property type="entry name" value="Zn-dependent exopeptidases"/>
    <property type="match status" value="1"/>
</dbReference>
<protein>
    <submittedName>
        <fullName evidence="12">TonB family protein</fullName>
    </submittedName>
</protein>
<feature type="signal peptide" evidence="10">
    <location>
        <begin position="1"/>
        <end position="24"/>
    </location>
</feature>
<comment type="similarity">
    <text evidence="2">Belongs to the TonB family.</text>
</comment>
<reference evidence="12" key="1">
    <citation type="submission" date="2020-10" db="EMBL/GenBank/DDBJ databases">
        <authorList>
            <person name="Gilroy R."/>
        </authorList>
    </citation>
    <scope>NUCLEOTIDE SEQUENCE</scope>
    <source>
        <strain evidence="12">ChiHecec2B26-709</strain>
    </source>
</reference>
<keyword evidence="4" id="KW-1003">Cell membrane</keyword>
<evidence type="ECO:0000256" key="8">
    <source>
        <dbReference type="ARBA" id="ARBA00022989"/>
    </source>
</evidence>
<dbReference type="Gene3D" id="3.40.630.10">
    <property type="entry name" value="Zn peptidases"/>
    <property type="match status" value="1"/>
</dbReference>
<evidence type="ECO:0000256" key="2">
    <source>
        <dbReference type="ARBA" id="ARBA00006555"/>
    </source>
</evidence>
<dbReference type="AlphaFoldDB" id="A0A9D1GN82"/>
<proteinExistence type="inferred from homology"/>
<name>A0A9D1GN82_9BACT</name>
<dbReference type="InterPro" id="IPR007484">
    <property type="entry name" value="Peptidase_M28"/>
</dbReference>
<keyword evidence="8" id="KW-1133">Transmembrane helix</keyword>
<dbReference type="GO" id="GO:0098797">
    <property type="term" value="C:plasma membrane protein complex"/>
    <property type="evidence" value="ECO:0007669"/>
    <property type="project" value="TreeGrafter"/>
</dbReference>
<dbReference type="PANTHER" id="PTHR33446:SF2">
    <property type="entry name" value="PROTEIN TONB"/>
    <property type="match status" value="1"/>
</dbReference>
<dbReference type="Pfam" id="PF03544">
    <property type="entry name" value="TonB_C"/>
    <property type="match status" value="1"/>
</dbReference>
<sequence>MKRNITMKKPAVFFLCLLSFCAVASAQFRDGNWRDLDDSEVVRSMKEQVEFLSSAALEGRKAGSEGEKAAAEYISGKLSLCGVDVLSGGEGDIFGIRQENGDTLTSRNVIGFIPGYDPELRDSYILIGARMDNLGTSTVTIDGESREKIFYGANGNASGLSMLLQLAAKLNTNRVLLKRSVLLVAFGASVDLCAGSWYFLNRSFPDVGNIDAMINLDMLGTGSNGFYAYTASNVDLNAVITRLSGTLQPVQPQIVSMEPVNSDHRMFYAKEIPSVFFTTGMYPEYNTDRDTAWTLEYDGMERELEYIYNFTLELVNGPAPDFRETDERGRRFRDDSSIVPYNECDVKPAFLGSSDPSAFLTRWVYVYLRYPEEAVENGIQGRVLVNFVLDEKGKVTDVRVVRGVHELLDAEAVRVISASPNWRPARLRGQKVKCEVSVYVDFKLERR</sequence>
<dbReference type="InterPro" id="IPR037682">
    <property type="entry name" value="TonB_C"/>
</dbReference>
<comment type="caution">
    <text evidence="12">The sequence shown here is derived from an EMBL/GenBank/DDBJ whole genome shotgun (WGS) entry which is preliminary data.</text>
</comment>
<accession>A0A9D1GN82</accession>
<dbReference type="SUPFAM" id="SSF74653">
    <property type="entry name" value="TolA/TonB C-terminal domain"/>
    <property type="match status" value="1"/>
</dbReference>
<evidence type="ECO:0000256" key="6">
    <source>
        <dbReference type="ARBA" id="ARBA00022692"/>
    </source>
</evidence>
<dbReference type="GO" id="GO:0055085">
    <property type="term" value="P:transmembrane transport"/>
    <property type="evidence" value="ECO:0007669"/>
    <property type="project" value="InterPro"/>
</dbReference>
<evidence type="ECO:0000313" key="12">
    <source>
        <dbReference type="EMBL" id="HIT47083.1"/>
    </source>
</evidence>
<comment type="subcellular location">
    <subcellularLocation>
        <location evidence="1">Cell inner membrane</location>
        <topology evidence="1">Single-pass membrane protein</topology>
        <orientation evidence="1">Periplasmic side</orientation>
    </subcellularLocation>
</comment>
<dbReference type="Gene3D" id="3.30.1150.10">
    <property type="match status" value="1"/>
</dbReference>
<dbReference type="PANTHER" id="PTHR33446">
    <property type="entry name" value="PROTEIN TONB-RELATED"/>
    <property type="match status" value="1"/>
</dbReference>
<dbReference type="EMBL" id="DVLC01000083">
    <property type="protein sequence ID" value="HIT47083.1"/>
    <property type="molecule type" value="Genomic_DNA"/>
</dbReference>
<evidence type="ECO:0000256" key="3">
    <source>
        <dbReference type="ARBA" id="ARBA00022448"/>
    </source>
</evidence>
<evidence type="ECO:0000256" key="7">
    <source>
        <dbReference type="ARBA" id="ARBA00022927"/>
    </source>
</evidence>
<gene>
    <name evidence="12" type="ORF">IAC35_04410</name>
</gene>
<feature type="domain" description="TonB C-terminal" evidence="11">
    <location>
        <begin position="355"/>
        <end position="447"/>
    </location>
</feature>
<evidence type="ECO:0000256" key="5">
    <source>
        <dbReference type="ARBA" id="ARBA00022519"/>
    </source>
</evidence>
<reference evidence="12" key="2">
    <citation type="journal article" date="2021" name="PeerJ">
        <title>Extensive microbial diversity within the chicken gut microbiome revealed by metagenomics and culture.</title>
        <authorList>
            <person name="Gilroy R."/>
            <person name="Ravi A."/>
            <person name="Getino M."/>
            <person name="Pursley I."/>
            <person name="Horton D.L."/>
            <person name="Alikhan N.F."/>
            <person name="Baker D."/>
            <person name="Gharbi K."/>
            <person name="Hall N."/>
            <person name="Watson M."/>
            <person name="Adriaenssens E.M."/>
            <person name="Foster-Nyarko E."/>
            <person name="Jarju S."/>
            <person name="Secka A."/>
            <person name="Antonio M."/>
            <person name="Oren A."/>
            <person name="Chaudhuri R.R."/>
            <person name="La Ragione R."/>
            <person name="Hildebrand F."/>
            <person name="Pallen M.J."/>
        </authorList>
    </citation>
    <scope>NUCLEOTIDE SEQUENCE</scope>
    <source>
        <strain evidence="12">ChiHecec2B26-709</strain>
    </source>
</reference>
<keyword evidence="5" id="KW-0997">Cell inner membrane</keyword>
<evidence type="ECO:0000256" key="9">
    <source>
        <dbReference type="ARBA" id="ARBA00023136"/>
    </source>
</evidence>
<dbReference type="GO" id="GO:0031992">
    <property type="term" value="F:energy transducer activity"/>
    <property type="evidence" value="ECO:0007669"/>
    <property type="project" value="TreeGrafter"/>
</dbReference>
<dbReference type="PROSITE" id="PS52015">
    <property type="entry name" value="TONB_CTD"/>
    <property type="match status" value="1"/>
</dbReference>
<organism evidence="12 13">
    <name type="scientific">Candidatus Cryptobacteroides merdipullorum</name>
    <dbReference type="NCBI Taxonomy" id="2840771"/>
    <lineage>
        <taxon>Bacteria</taxon>
        <taxon>Pseudomonadati</taxon>
        <taxon>Bacteroidota</taxon>
        <taxon>Bacteroidia</taxon>
        <taxon>Bacteroidales</taxon>
        <taxon>Candidatus Cryptobacteroides</taxon>
    </lineage>
</organism>
<evidence type="ECO:0000313" key="13">
    <source>
        <dbReference type="Proteomes" id="UP000886881"/>
    </source>
</evidence>